<evidence type="ECO:0000313" key="3">
    <source>
        <dbReference type="EMBL" id="OYO14319.1"/>
    </source>
</evidence>
<dbReference type="Proteomes" id="UP000215896">
    <property type="component" value="Unassembled WGS sequence"/>
</dbReference>
<dbReference type="RefSeq" id="WP_094405183.1">
    <property type="nucleotide sequence ID" value="NZ_NMVO01000012.1"/>
</dbReference>
<proteinExistence type="predicted"/>
<dbReference type="InterPro" id="IPR047057">
    <property type="entry name" value="MerR_fam"/>
</dbReference>
<organism evidence="3 4">
    <name type="scientific">Enemella evansiae</name>
    <dbReference type="NCBI Taxonomy" id="2016499"/>
    <lineage>
        <taxon>Bacteria</taxon>
        <taxon>Bacillati</taxon>
        <taxon>Actinomycetota</taxon>
        <taxon>Actinomycetes</taxon>
        <taxon>Propionibacteriales</taxon>
        <taxon>Propionibacteriaceae</taxon>
        <taxon>Enemella</taxon>
    </lineage>
</organism>
<dbReference type="AlphaFoldDB" id="A0A255GEP1"/>
<evidence type="ECO:0000256" key="1">
    <source>
        <dbReference type="ARBA" id="ARBA00023125"/>
    </source>
</evidence>
<dbReference type="OrthoDB" id="9802039at2"/>
<evidence type="ECO:0000313" key="4">
    <source>
        <dbReference type="Proteomes" id="UP000215896"/>
    </source>
</evidence>
<gene>
    <name evidence="3" type="ORF">CGZ94_06775</name>
</gene>
<reference evidence="3 4" key="1">
    <citation type="submission" date="2017-07" db="EMBL/GenBank/DDBJ databases">
        <title>Draft whole genome sequences of clinical Proprionibacteriaceae strains.</title>
        <authorList>
            <person name="Bernier A.-M."/>
            <person name="Bernard K."/>
            <person name="Domingo M.-C."/>
        </authorList>
    </citation>
    <scope>NUCLEOTIDE SEQUENCE [LARGE SCALE GENOMIC DNA]</scope>
    <source>
        <strain evidence="3 4">NML 030167</strain>
    </source>
</reference>
<dbReference type="Pfam" id="PF00376">
    <property type="entry name" value="MerR"/>
    <property type="match status" value="1"/>
</dbReference>
<dbReference type="SMART" id="SM00422">
    <property type="entry name" value="HTH_MERR"/>
    <property type="match status" value="1"/>
</dbReference>
<dbReference type="InterPro" id="IPR009061">
    <property type="entry name" value="DNA-bd_dom_put_sf"/>
</dbReference>
<dbReference type="SUPFAM" id="SSF46955">
    <property type="entry name" value="Putative DNA-binding domain"/>
    <property type="match status" value="1"/>
</dbReference>
<name>A0A255GEP1_9ACTN</name>
<sequence>MPDNLNNQHLTIGEFALQTGLTQRALRLYAERGILLPASVDPINGYRRYAPEQVRTGMLVRALREAAVPMAELADLDSFSIAEHRESLRRRRSAEDEALLVASAIDGFDATDWPVTVTSAGPQAWAGVRITEDFTEDESGDAVLEALGDNEIADRCFGVLFEELAGRGNHANGVFWTAMGEGADPGSVALTLAWPVPTDPREGDWDALVAAVGERTAGLLPTSLEVVAGVLPARRELSCRSEWPGEDADPAATVLSGMGPMLALQEYESAHAERPLSRTIRQRGVLGEEGMPTAQEMVLDVHP</sequence>
<keyword evidence="4" id="KW-1185">Reference proteome</keyword>
<evidence type="ECO:0000259" key="2">
    <source>
        <dbReference type="PROSITE" id="PS50937"/>
    </source>
</evidence>
<dbReference type="PANTHER" id="PTHR30204:SF97">
    <property type="entry name" value="MERR FAMILY REGULATORY PROTEIN"/>
    <property type="match status" value="1"/>
</dbReference>
<dbReference type="GO" id="GO:0003700">
    <property type="term" value="F:DNA-binding transcription factor activity"/>
    <property type="evidence" value="ECO:0007669"/>
    <property type="project" value="InterPro"/>
</dbReference>
<dbReference type="GO" id="GO:0003677">
    <property type="term" value="F:DNA binding"/>
    <property type="evidence" value="ECO:0007669"/>
    <property type="project" value="UniProtKB-KW"/>
</dbReference>
<dbReference type="PANTHER" id="PTHR30204">
    <property type="entry name" value="REDOX-CYCLING DRUG-SENSING TRANSCRIPTIONAL ACTIVATOR SOXR"/>
    <property type="match status" value="1"/>
</dbReference>
<dbReference type="EMBL" id="NMVO01000012">
    <property type="protein sequence ID" value="OYO14319.1"/>
    <property type="molecule type" value="Genomic_DNA"/>
</dbReference>
<feature type="domain" description="HTH merR-type" evidence="2">
    <location>
        <begin position="9"/>
        <end position="79"/>
    </location>
</feature>
<comment type="caution">
    <text evidence="3">The sequence shown here is derived from an EMBL/GenBank/DDBJ whole genome shotgun (WGS) entry which is preliminary data.</text>
</comment>
<dbReference type="Gene3D" id="1.10.1660.10">
    <property type="match status" value="1"/>
</dbReference>
<dbReference type="InterPro" id="IPR000551">
    <property type="entry name" value="MerR-type_HTH_dom"/>
</dbReference>
<dbReference type="PROSITE" id="PS50937">
    <property type="entry name" value="HTH_MERR_2"/>
    <property type="match status" value="1"/>
</dbReference>
<accession>A0A255GEP1</accession>
<protein>
    <recommendedName>
        <fullName evidence="2">HTH merR-type domain-containing protein</fullName>
    </recommendedName>
</protein>
<keyword evidence="1" id="KW-0238">DNA-binding</keyword>